<feature type="compositionally biased region" description="Basic and acidic residues" evidence="1">
    <location>
        <begin position="1"/>
        <end position="14"/>
    </location>
</feature>
<dbReference type="Pfam" id="PF11361">
    <property type="entry name" value="DUF3159"/>
    <property type="match status" value="1"/>
</dbReference>
<name>A0ABV9DY45_9ACTN</name>
<reference evidence="4" key="1">
    <citation type="journal article" date="2019" name="Int. J. Syst. Evol. Microbiol.">
        <title>The Global Catalogue of Microorganisms (GCM) 10K type strain sequencing project: providing services to taxonomists for standard genome sequencing and annotation.</title>
        <authorList>
            <consortium name="The Broad Institute Genomics Platform"/>
            <consortium name="The Broad Institute Genome Sequencing Center for Infectious Disease"/>
            <person name="Wu L."/>
            <person name="Ma J."/>
        </authorList>
    </citation>
    <scope>NUCLEOTIDE SEQUENCE [LARGE SCALE GENOMIC DNA]</scope>
    <source>
        <strain evidence="4">XZYJ18</strain>
    </source>
</reference>
<feature type="transmembrane region" description="Helical" evidence="2">
    <location>
        <begin position="136"/>
        <end position="157"/>
    </location>
</feature>
<feature type="transmembrane region" description="Helical" evidence="2">
    <location>
        <begin position="183"/>
        <end position="203"/>
    </location>
</feature>
<dbReference type="RefSeq" id="WP_378576416.1">
    <property type="nucleotide sequence ID" value="NZ_JBHSFQ010000018.1"/>
</dbReference>
<feature type="transmembrane region" description="Helical" evidence="2">
    <location>
        <begin position="66"/>
        <end position="99"/>
    </location>
</feature>
<dbReference type="Proteomes" id="UP001595923">
    <property type="component" value="Unassembled WGS sequence"/>
</dbReference>
<dbReference type="EMBL" id="JBHSFQ010000018">
    <property type="protein sequence ID" value="MFC4563819.1"/>
    <property type="molecule type" value="Genomic_DNA"/>
</dbReference>
<feature type="transmembrane region" description="Helical" evidence="2">
    <location>
        <begin position="215"/>
        <end position="239"/>
    </location>
</feature>
<evidence type="ECO:0000313" key="3">
    <source>
        <dbReference type="EMBL" id="MFC4563819.1"/>
    </source>
</evidence>
<evidence type="ECO:0000256" key="2">
    <source>
        <dbReference type="SAM" id="Phobius"/>
    </source>
</evidence>
<accession>A0ABV9DY45</accession>
<evidence type="ECO:0000256" key="1">
    <source>
        <dbReference type="SAM" id="MobiDB-lite"/>
    </source>
</evidence>
<keyword evidence="2" id="KW-0812">Transmembrane</keyword>
<protein>
    <submittedName>
        <fullName evidence="3">DUF3159 domain-containing protein</fullName>
    </submittedName>
</protein>
<dbReference type="InterPro" id="IPR016566">
    <property type="entry name" value="UCP010219"/>
</dbReference>
<keyword evidence="2" id="KW-1133">Transmembrane helix</keyword>
<feature type="region of interest" description="Disordered" evidence="1">
    <location>
        <begin position="1"/>
        <end position="55"/>
    </location>
</feature>
<comment type="caution">
    <text evidence="3">The sequence shown here is derived from an EMBL/GenBank/DDBJ whole genome shotgun (WGS) entry which is preliminary data.</text>
</comment>
<gene>
    <name evidence="3" type="ORF">ACFO4E_18315</name>
</gene>
<proteinExistence type="predicted"/>
<sequence length="257" mass="26606">MTRTAPHDTQDHSAYDAQGHPAHDAHGRSPYGTQVHSTHDPATAEPQPPVDVKKAMLDGAGGPKGMLYSAIPVVVFAAAVGFFPLPVTIGISIAVAVALAAFQMWRGARFGAASGGVIGVVAAGGLSAATGSANDFFLIGIWAALAAGIVTLVSVIVRRPLTGVVWNAFHGGGHAWREDKPSILVHDIATIAVTVMFAARFGVSEWLYLAGSTSGLAIADIVLGFPLTALVAVVVVWAFRRTTKRLVKRAADTAPQS</sequence>
<evidence type="ECO:0000313" key="4">
    <source>
        <dbReference type="Proteomes" id="UP001595923"/>
    </source>
</evidence>
<feature type="transmembrane region" description="Helical" evidence="2">
    <location>
        <begin position="111"/>
        <end position="130"/>
    </location>
</feature>
<keyword evidence="4" id="KW-1185">Reference proteome</keyword>
<keyword evidence="2" id="KW-0472">Membrane</keyword>
<organism evidence="3 4">
    <name type="scientific">Nocardiopsis mangrovi</name>
    <dbReference type="NCBI Taxonomy" id="1179818"/>
    <lineage>
        <taxon>Bacteria</taxon>
        <taxon>Bacillati</taxon>
        <taxon>Actinomycetota</taxon>
        <taxon>Actinomycetes</taxon>
        <taxon>Streptosporangiales</taxon>
        <taxon>Nocardiopsidaceae</taxon>
        <taxon>Nocardiopsis</taxon>
    </lineage>
</organism>